<comment type="similarity">
    <text evidence="2">Belongs to the acylphosphatase family.</text>
</comment>
<comment type="caution">
    <text evidence="1">Lacks conserved residue(s) required for the propagation of feature annotation.</text>
</comment>
<dbReference type="InterPro" id="IPR036046">
    <property type="entry name" value="Acylphosphatase-like_dom_sf"/>
</dbReference>
<dbReference type="EMBL" id="SEYY01006550">
    <property type="protein sequence ID" value="KAB7502865.1"/>
    <property type="molecule type" value="Genomic_DNA"/>
</dbReference>
<evidence type="ECO:0000256" key="2">
    <source>
        <dbReference type="RuleBase" id="RU004168"/>
    </source>
</evidence>
<evidence type="ECO:0000256" key="1">
    <source>
        <dbReference type="PROSITE-ProRule" id="PRU00520"/>
    </source>
</evidence>
<reference evidence="4 5" key="1">
    <citation type="journal article" date="2019" name="PLoS Biol.">
        <title>Sex chromosomes control vertical transmission of feminizing Wolbachia symbionts in an isopod.</title>
        <authorList>
            <person name="Becking T."/>
            <person name="Chebbi M.A."/>
            <person name="Giraud I."/>
            <person name="Moumen B."/>
            <person name="Laverre T."/>
            <person name="Caubet Y."/>
            <person name="Peccoud J."/>
            <person name="Gilbert C."/>
            <person name="Cordaux R."/>
        </authorList>
    </citation>
    <scope>NUCLEOTIDE SEQUENCE [LARGE SCALE GENOMIC DNA]</scope>
    <source>
        <strain evidence="4">ANa2</strain>
        <tissue evidence="4">Whole body excluding digestive tract and cuticle</tissue>
    </source>
</reference>
<dbReference type="AlphaFoldDB" id="A0A5N5TCM7"/>
<evidence type="ECO:0000313" key="5">
    <source>
        <dbReference type="Proteomes" id="UP000326759"/>
    </source>
</evidence>
<accession>A0A5N5TCM7</accession>
<dbReference type="PROSITE" id="PS51160">
    <property type="entry name" value="ACYLPHOSPHATASE_3"/>
    <property type="match status" value="1"/>
</dbReference>
<comment type="caution">
    <text evidence="4">The sequence shown here is derived from an EMBL/GenBank/DDBJ whole genome shotgun (WGS) entry which is preliminary data.</text>
</comment>
<organism evidence="4 5">
    <name type="scientific">Armadillidium nasatum</name>
    <dbReference type="NCBI Taxonomy" id="96803"/>
    <lineage>
        <taxon>Eukaryota</taxon>
        <taxon>Metazoa</taxon>
        <taxon>Ecdysozoa</taxon>
        <taxon>Arthropoda</taxon>
        <taxon>Crustacea</taxon>
        <taxon>Multicrustacea</taxon>
        <taxon>Malacostraca</taxon>
        <taxon>Eumalacostraca</taxon>
        <taxon>Peracarida</taxon>
        <taxon>Isopoda</taxon>
        <taxon>Oniscidea</taxon>
        <taxon>Crinocheta</taxon>
        <taxon>Armadillidiidae</taxon>
        <taxon>Armadillidium</taxon>
    </lineage>
</organism>
<dbReference type="OrthoDB" id="7961613at2759"/>
<dbReference type="InterPro" id="IPR001792">
    <property type="entry name" value="Acylphosphatase-like_dom"/>
</dbReference>
<feature type="domain" description="Acylphosphatase-like" evidence="3">
    <location>
        <begin position="31"/>
        <end position="91"/>
    </location>
</feature>
<proteinExistence type="inferred from homology"/>
<dbReference type="Pfam" id="PF00708">
    <property type="entry name" value="Acylphosphatase"/>
    <property type="match status" value="1"/>
</dbReference>
<dbReference type="SUPFAM" id="SSF54975">
    <property type="entry name" value="Acylphosphatase/BLUF domain-like"/>
    <property type="match status" value="1"/>
</dbReference>
<sequence>MYETRENTTHQIFISSSQAEQAQNSLKDNIVLDKIIKNPFFTVAGCNFTKYAKDLAEQNGISGWIKNSRTGSITGRIQGTKESIDHIIFKL</sequence>
<protein>
    <submittedName>
        <fullName evidence="4">Acylphosphatase-2</fullName>
    </submittedName>
</protein>
<keyword evidence="5" id="KW-1185">Reference proteome</keyword>
<name>A0A5N5TCM7_9CRUS</name>
<dbReference type="Proteomes" id="UP000326759">
    <property type="component" value="Unassembled WGS sequence"/>
</dbReference>
<gene>
    <name evidence="4" type="primary">Acyp2</name>
    <name evidence="4" type="ORF">Anas_11134</name>
</gene>
<evidence type="ECO:0000259" key="3">
    <source>
        <dbReference type="PROSITE" id="PS51160"/>
    </source>
</evidence>
<dbReference type="Gene3D" id="3.30.70.100">
    <property type="match status" value="1"/>
</dbReference>
<evidence type="ECO:0000313" key="4">
    <source>
        <dbReference type="EMBL" id="KAB7502865.1"/>
    </source>
</evidence>